<feature type="region of interest" description="Disordered" evidence="9">
    <location>
        <begin position="449"/>
        <end position="473"/>
    </location>
</feature>
<dbReference type="InterPro" id="IPR020628">
    <property type="entry name" value="Formate_THF_ligase_CS"/>
</dbReference>
<dbReference type="EMBL" id="PKHA01000001">
    <property type="protein sequence ID" value="PKY99855.1"/>
    <property type="molecule type" value="Genomic_DNA"/>
</dbReference>
<evidence type="ECO:0000256" key="2">
    <source>
        <dbReference type="ARBA" id="ARBA00022563"/>
    </source>
</evidence>
<dbReference type="GeneID" id="81707801"/>
<evidence type="ECO:0000256" key="4">
    <source>
        <dbReference type="ARBA" id="ARBA00022741"/>
    </source>
</evidence>
<dbReference type="Proteomes" id="UP000234778">
    <property type="component" value="Unassembled WGS sequence"/>
</dbReference>
<evidence type="ECO:0000256" key="8">
    <source>
        <dbReference type="HAMAP-Rule" id="MF_01543"/>
    </source>
</evidence>
<evidence type="ECO:0000256" key="1">
    <source>
        <dbReference type="ARBA" id="ARBA00004777"/>
    </source>
</evidence>
<comment type="caution">
    <text evidence="10">The sequence shown here is derived from an EMBL/GenBank/DDBJ whole genome shotgun (WGS) entry which is preliminary data.</text>
</comment>
<dbReference type="Gene3D" id="3.40.50.300">
    <property type="entry name" value="P-loop containing nucleotide triphosphate hydrolases"/>
    <property type="match status" value="1"/>
</dbReference>
<feature type="compositionally biased region" description="Polar residues" evidence="9">
    <location>
        <begin position="451"/>
        <end position="469"/>
    </location>
</feature>
<dbReference type="EC" id="6.3.4.3" evidence="8"/>
<keyword evidence="3 8" id="KW-0436">Ligase</keyword>
<reference evidence="10 11" key="1">
    <citation type="submission" date="2017-12" db="EMBL/GenBank/DDBJ databases">
        <title>Phylogenetic diversity of female urinary microbiome.</title>
        <authorList>
            <person name="Thomas-White K."/>
            <person name="Wolfe A.J."/>
        </authorList>
    </citation>
    <scope>NUCLEOTIDE SEQUENCE [LARGE SCALE GENOMIC DNA]</scope>
    <source>
        <strain evidence="10 11">UMB0319</strain>
    </source>
</reference>
<dbReference type="RefSeq" id="WP_034237011.1">
    <property type="nucleotide sequence ID" value="NZ_CP136961.1"/>
</dbReference>
<comment type="pathway">
    <text evidence="1 8">One-carbon metabolism; tetrahydrofolate interconversion.</text>
</comment>
<evidence type="ECO:0000256" key="6">
    <source>
        <dbReference type="ARBA" id="ARBA00049033"/>
    </source>
</evidence>
<evidence type="ECO:0000256" key="9">
    <source>
        <dbReference type="SAM" id="MobiDB-lite"/>
    </source>
</evidence>
<dbReference type="InterPro" id="IPR027417">
    <property type="entry name" value="P-loop_NTPase"/>
</dbReference>
<evidence type="ECO:0000313" key="10">
    <source>
        <dbReference type="EMBL" id="PKY99855.1"/>
    </source>
</evidence>
<evidence type="ECO:0000313" key="11">
    <source>
        <dbReference type="Proteomes" id="UP000234778"/>
    </source>
</evidence>
<sequence>MSSEDVNLVDLAARAGISAEHVIPYGRDVAKIDLSVLDQAGHSEPVPADRAHYVVVTAITPTSFGEGKSTVAIGLAQGLAYRGRRSILTLRQSAMGPTFGIKGGAGGSGCARILPAERMNLHLTGDFHAITAAHNLLAAMIDNHLHHGNELGIDERTLTWPRVLDVNDRALRHIVIGLGTRTDGVTRQASFDITPASEIMVIMSLATSLKDLRERLGRIVVARDKDGAWVTAEDLGAAGAMAAVLRDALAPNLLRTGEGTPALIHTGPFGNIATGCSSVIADLVAAQGAAGHDAGQEGGCEPGYVLTEAGFGADMGLERFFDLKCSVSGMRPEAAVLVVTVRALKAHSGKYRIVSGKELPPAMLEENLEDVRAGASNMLKHLSIVRGFGMEPVVAINVFPTDHDCEVEEIRRIATEAGAHVAAVHPVTEGGAGCADLADQVAAACALARQTGPSQPQETSSPQEASSQAADAERGRPLYVAGDDLRTKIGKVAAMYGADGVDYTPAASRFLDACEAEGFGHLAVVVAKTPLSLSHDPSLKGVPTGWRLPVREVRLAAGAGYVYAICGSISTMPGLPSKPAAQRIDVDTQTGEILNLR</sequence>
<dbReference type="GO" id="GO:0004329">
    <property type="term" value="F:formate-tetrahydrofolate ligase activity"/>
    <property type="evidence" value="ECO:0007669"/>
    <property type="project" value="UniProtKB-UniRule"/>
</dbReference>
<dbReference type="Gene3D" id="3.10.410.10">
    <property type="entry name" value="Formyltetrahydrofolate synthetase, domain 3"/>
    <property type="match status" value="1"/>
</dbReference>
<dbReference type="GO" id="GO:0035999">
    <property type="term" value="P:tetrahydrofolate interconversion"/>
    <property type="evidence" value="ECO:0007669"/>
    <property type="project" value="UniProtKB-UniRule"/>
</dbReference>
<dbReference type="Pfam" id="PF01268">
    <property type="entry name" value="FTHFS"/>
    <property type="match status" value="1"/>
</dbReference>
<keyword evidence="2 8" id="KW-0554">One-carbon metabolism</keyword>
<proteinExistence type="inferred from homology"/>
<accession>A0A2I1KW63</accession>
<organism evidence="10 11">
    <name type="scientific">Actinomyces urogenitalis</name>
    <dbReference type="NCBI Taxonomy" id="103621"/>
    <lineage>
        <taxon>Bacteria</taxon>
        <taxon>Bacillati</taxon>
        <taxon>Actinomycetota</taxon>
        <taxon>Actinomycetes</taxon>
        <taxon>Actinomycetales</taxon>
        <taxon>Actinomycetaceae</taxon>
        <taxon>Actinomyces</taxon>
    </lineage>
</organism>
<name>A0A2I1KW63_9ACTO</name>
<dbReference type="SUPFAM" id="SSF52540">
    <property type="entry name" value="P-loop containing nucleoside triphosphate hydrolases"/>
    <property type="match status" value="1"/>
</dbReference>
<dbReference type="GO" id="GO:0005524">
    <property type="term" value="F:ATP binding"/>
    <property type="evidence" value="ECO:0007669"/>
    <property type="project" value="UniProtKB-UniRule"/>
</dbReference>
<dbReference type="FunFam" id="3.30.1510.10:FF:000001">
    <property type="entry name" value="Formate--tetrahydrofolate ligase"/>
    <property type="match status" value="1"/>
</dbReference>
<evidence type="ECO:0000256" key="7">
    <source>
        <dbReference type="ARBA" id="ARBA00061363"/>
    </source>
</evidence>
<gene>
    <name evidence="8" type="primary">fhs</name>
    <name evidence="10" type="ORF">CYJ26_02415</name>
</gene>
<evidence type="ECO:0000256" key="3">
    <source>
        <dbReference type="ARBA" id="ARBA00022598"/>
    </source>
</evidence>
<evidence type="ECO:0000256" key="5">
    <source>
        <dbReference type="ARBA" id="ARBA00022840"/>
    </source>
</evidence>
<keyword evidence="5 8" id="KW-0067">ATP-binding</keyword>
<keyword evidence="4 8" id="KW-0547">Nucleotide-binding</keyword>
<protein>
    <recommendedName>
        <fullName evidence="8">Formate--tetrahydrofolate ligase</fullName>
        <ecNumber evidence="8">6.3.4.3</ecNumber>
    </recommendedName>
    <alternativeName>
        <fullName evidence="8">Formyltetrahydrofolate synthetase</fullName>
        <shortName evidence="8">FHS</shortName>
        <shortName evidence="8">FTHFS</shortName>
    </alternativeName>
</protein>
<dbReference type="UniPathway" id="UPA00193"/>
<dbReference type="InterPro" id="IPR000559">
    <property type="entry name" value="Formate_THF_ligase"/>
</dbReference>
<comment type="catalytic activity">
    <reaction evidence="6 8">
        <text>(6S)-5,6,7,8-tetrahydrofolate + formate + ATP = (6R)-10-formyltetrahydrofolate + ADP + phosphate</text>
        <dbReference type="Rhea" id="RHEA:20221"/>
        <dbReference type="ChEBI" id="CHEBI:15740"/>
        <dbReference type="ChEBI" id="CHEBI:30616"/>
        <dbReference type="ChEBI" id="CHEBI:43474"/>
        <dbReference type="ChEBI" id="CHEBI:57453"/>
        <dbReference type="ChEBI" id="CHEBI:195366"/>
        <dbReference type="ChEBI" id="CHEBI:456216"/>
        <dbReference type="EC" id="6.3.4.3"/>
    </reaction>
</comment>
<dbReference type="PROSITE" id="PS00722">
    <property type="entry name" value="FTHFS_2"/>
    <property type="match status" value="1"/>
</dbReference>
<comment type="similarity">
    <text evidence="7 8">Belongs to the formate--tetrahydrofolate ligase family.</text>
</comment>
<feature type="binding site" evidence="8">
    <location>
        <begin position="62"/>
        <end position="69"/>
    </location>
    <ligand>
        <name>ATP</name>
        <dbReference type="ChEBI" id="CHEBI:30616"/>
    </ligand>
</feature>
<dbReference type="Gene3D" id="3.30.1510.10">
    <property type="entry name" value="Domain 2, N(10)-formyltetrahydrofolate synthetase"/>
    <property type="match status" value="1"/>
</dbReference>
<dbReference type="HAMAP" id="MF_01543">
    <property type="entry name" value="FTHFS"/>
    <property type="match status" value="1"/>
</dbReference>
<dbReference type="AlphaFoldDB" id="A0A2I1KW63"/>